<dbReference type="EMBL" id="DS231615">
    <property type="protein sequence ID" value="EDU39855.1"/>
    <property type="molecule type" value="Genomic_DNA"/>
</dbReference>
<evidence type="ECO:0000313" key="1">
    <source>
        <dbReference type="EMBL" id="EDU39855.1"/>
    </source>
</evidence>
<dbReference type="AlphaFoldDB" id="B2VQW8"/>
<evidence type="ECO:0000313" key="2">
    <source>
        <dbReference type="Proteomes" id="UP000001471"/>
    </source>
</evidence>
<name>B2VQW8_PYRTR</name>
<gene>
    <name evidence="1" type="ORF">PTRG_00417</name>
</gene>
<dbReference type="GeneID" id="6340128"/>
<accession>B2VQW8</accession>
<proteinExistence type="predicted"/>
<organism evidence="1 2">
    <name type="scientific">Pyrenophora tritici-repentis (strain Pt-1C-BFP)</name>
    <name type="common">Wheat tan spot fungus</name>
    <name type="synonym">Drechslera tritici-repentis</name>
    <dbReference type="NCBI Taxonomy" id="426418"/>
    <lineage>
        <taxon>Eukaryota</taxon>
        <taxon>Fungi</taxon>
        <taxon>Dikarya</taxon>
        <taxon>Ascomycota</taxon>
        <taxon>Pezizomycotina</taxon>
        <taxon>Dothideomycetes</taxon>
        <taxon>Pleosporomycetidae</taxon>
        <taxon>Pleosporales</taxon>
        <taxon>Pleosporineae</taxon>
        <taxon>Pleosporaceae</taxon>
        <taxon>Pyrenophora</taxon>
    </lineage>
</organism>
<dbReference type="KEGG" id="ptrr:6340128"/>
<dbReference type="HOGENOM" id="CLU_2122306_0_0_1"/>
<protein>
    <submittedName>
        <fullName evidence="1">Uncharacterized protein</fullName>
    </submittedName>
</protein>
<dbReference type="InParanoid" id="B2VQW8"/>
<dbReference type="Proteomes" id="UP000001471">
    <property type="component" value="Unassembled WGS sequence"/>
</dbReference>
<sequence>MHFEYSAWLLPPSKSIPDRPSSPRKHVLSFHQPLLTTFLSYKQTSPTPDELKAVPSSCAYPSWANRDLTWTTAIIITSININVTATRARVTPVLAGHMITPPRPPASLTMATLV</sequence>
<reference evidence="2" key="1">
    <citation type="journal article" date="2013" name="G3 (Bethesda)">
        <title>Comparative genomics of a plant-pathogenic fungus, Pyrenophora tritici-repentis, reveals transduplication and the impact of repeat elements on pathogenicity and population divergence.</title>
        <authorList>
            <person name="Manning V.A."/>
            <person name="Pandelova I."/>
            <person name="Dhillon B."/>
            <person name="Wilhelm L.J."/>
            <person name="Goodwin S.B."/>
            <person name="Berlin A.M."/>
            <person name="Figueroa M."/>
            <person name="Freitag M."/>
            <person name="Hane J.K."/>
            <person name="Henrissat B."/>
            <person name="Holman W.H."/>
            <person name="Kodira C.D."/>
            <person name="Martin J."/>
            <person name="Oliver R.P."/>
            <person name="Robbertse B."/>
            <person name="Schackwitz W."/>
            <person name="Schwartz D.C."/>
            <person name="Spatafora J.W."/>
            <person name="Turgeon B.G."/>
            <person name="Yandava C."/>
            <person name="Young S."/>
            <person name="Zhou S."/>
            <person name="Zeng Q."/>
            <person name="Grigoriev I.V."/>
            <person name="Ma L.-J."/>
            <person name="Ciuffetti L.M."/>
        </authorList>
    </citation>
    <scope>NUCLEOTIDE SEQUENCE [LARGE SCALE GENOMIC DNA]</scope>
    <source>
        <strain evidence="2">Pt-1C-BFP</strain>
    </source>
</reference>